<proteinExistence type="predicted"/>
<dbReference type="Pfam" id="PF06685">
    <property type="entry name" value="DUF1186"/>
    <property type="match status" value="2"/>
</dbReference>
<dbReference type="InterPro" id="IPR010602">
    <property type="entry name" value="DUF1186"/>
</dbReference>
<dbReference type="RefSeq" id="WP_071628638.1">
    <property type="nucleotide sequence ID" value="NZ_CP022375.1"/>
</dbReference>
<feature type="compositionally biased region" description="Basic residues" evidence="1">
    <location>
        <begin position="547"/>
        <end position="570"/>
    </location>
</feature>
<dbReference type="KEGG" id="foo:CGC45_01460"/>
<name>A0A345JPV5_9GAMM</name>
<evidence type="ECO:0000313" key="2">
    <source>
        <dbReference type="EMBL" id="AXH29351.1"/>
    </source>
</evidence>
<dbReference type="AlphaFoldDB" id="A0A345JPV5"/>
<evidence type="ECO:0000256" key="1">
    <source>
        <dbReference type="SAM" id="MobiDB-lite"/>
    </source>
</evidence>
<dbReference type="Proteomes" id="UP000253862">
    <property type="component" value="Chromosome"/>
</dbReference>
<organism evidence="2 3">
    <name type="scientific">Francisella opportunistica</name>
    <dbReference type="NCBI Taxonomy" id="2016517"/>
    <lineage>
        <taxon>Bacteria</taxon>
        <taxon>Pseudomonadati</taxon>
        <taxon>Pseudomonadota</taxon>
        <taxon>Gammaproteobacteria</taxon>
        <taxon>Thiotrichales</taxon>
        <taxon>Francisellaceae</taxon>
        <taxon>Francisella</taxon>
    </lineage>
</organism>
<keyword evidence="3" id="KW-1185">Reference proteome</keyword>
<feature type="region of interest" description="Disordered" evidence="1">
    <location>
        <begin position="546"/>
        <end position="570"/>
    </location>
</feature>
<sequence length="570" mass="65969">MQLLKNDQVYSEENIDKVIANKDKHLNEVIAVIENASDNISKITTPAEINQLLASLVVLSQWKAHEAESAMVKLCYVLDEPSCKEIFKDIFISQLVLTLYNTTSAPKLKKLVLDFTVYDSVKVAVWEALIYKYHNAEITKKELLDVFLDVVESESNAYVLHSNMAMVIREINPYEIIDVINQILKRSDENISLDNPFDIPLSELFDFKFAADRQDEFSEQLKESYEQMQRDDADYHDFLEDAFISQKDIANQSKRLELAKLDRAKIIKKIVSTDSLRSATAEDLMAGLNQDNIYLAKPFIEAIVERQAEMEPLLLARFQEVSDVYKDCGYFPQTPDLAYILMLLTQFKTIGAFELIFEVFNLTDDDNYRYWGDYTTEYLGYILYQTCDGDFKKIENIVFSEQVKVRSIRNAAYDALILAYILGNISRGDIINISSKILDLDVKYDEMIALAMCDMIDINMYELKDKMLKTFDNLSLEDTGIFDRDDFDDINSSGMFDKSNVSIYDRNNLSDLDNAFEFLANSGFYRDDYDNYKRLLEQKKFEAKQSRIAKQKKAKSKQAKISKKKNRKKK</sequence>
<protein>
    <submittedName>
        <fullName evidence="2">DUF1186 domain-containing protein</fullName>
    </submittedName>
</protein>
<evidence type="ECO:0000313" key="3">
    <source>
        <dbReference type="Proteomes" id="UP000253862"/>
    </source>
</evidence>
<accession>A0A345JPV5</accession>
<gene>
    <name evidence="2" type="ORF">CGC43_01480</name>
</gene>
<reference evidence="2 3" key="1">
    <citation type="submission" date="2017-07" db="EMBL/GenBank/DDBJ databases">
        <title>Complete genome sequences and comparative analysis of the novel pathogen Francisella opportunistica.</title>
        <authorList>
            <person name="Dietrich E.A."/>
            <person name="Kingry L.C."/>
            <person name="Petersen J.M."/>
        </authorList>
    </citation>
    <scope>NUCLEOTIDE SEQUENCE [LARGE SCALE GENOMIC DNA]</scope>
    <source>
        <strain evidence="2 3">14-2155</strain>
    </source>
</reference>
<dbReference type="EMBL" id="CP022375">
    <property type="protein sequence ID" value="AXH29351.1"/>
    <property type="molecule type" value="Genomic_DNA"/>
</dbReference>